<evidence type="ECO:0000256" key="11">
    <source>
        <dbReference type="ARBA" id="ARBA00023268"/>
    </source>
</evidence>
<dbReference type="Pfam" id="PF00905">
    <property type="entry name" value="Transpeptidase"/>
    <property type="match status" value="1"/>
</dbReference>
<dbReference type="EC" id="2.4.99.28" evidence="13"/>
<dbReference type="InterPro" id="IPR001264">
    <property type="entry name" value="Glyco_trans_51"/>
</dbReference>
<evidence type="ECO:0000256" key="6">
    <source>
        <dbReference type="ARBA" id="ARBA00022679"/>
    </source>
</evidence>
<dbReference type="AlphaFoldDB" id="A0A2M7AMT7"/>
<evidence type="ECO:0000256" key="3">
    <source>
        <dbReference type="ARBA" id="ARBA00022645"/>
    </source>
</evidence>
<comment type="caution">
    <text evidence="18">The sequence shown here is derived from an EMBL/GenBank/DDBJ whole genome shotgun (WGS) entry which is preliminary data.</text>
</comment>
<dbReference type="GO" id="GO:0071555">
    <property type="term" value="P:cell wall organization"/>
    <property type="evidence" value="ECO:0007669"/>
    <property type="project" value="UniProtKB-KW"/>
</dbReference>
<dbReference type="Gene3D" id="3.40.710.10">
    <property type="entry name" value="DD-peptidase/beta-lactamase superfamily"/>
    <property type="match status" value="1"/>
</dbReference>
<comment type="catalytic activity">
    <reaction evidence="14">
        <text>[GlcNAc-(1-&gt;4)-Mur2Ac(oyl-L-Ala-gamma-D-Glu-L-Lys-D-Ala-D-Ala)](n)-di-trans,octa-cis-undecaprenyl diphosphate + beta-D-GlcNAc-(1-&gt;4)-Mur2Ac(oyl-L-Ala-gamma-D-Glu-L-Lys-D-Ala-D-Ala)-di-trans,octa-cis-undecaprenyl diphosphate = [GlcNAc-(1-&gt;4)-Mur2Ac(oyl-L-Ala-gamma-D-Glu-L-Lys-D-Ala-D-Ala)](n+1)-di-trans,octa-cis-undecaprenyl diphosphate + di-trans,octa-cis-undecaprenyl diphosphate + H(+)</text>
        <dbReference type="Rhea" id="RHEA:23708"/>
        <dbReference type="Rhea" id="RHEA-COMP:9602"/>
        <dbReference type="Rhea" id="RHEA-COMP:9603"/>
        <dbReference type="ChEBI" id="CHEBI:15378"/>
        <dbReference type="ChEBI" id="CHEBI:58405"/>
        <dbReference type="ChEBI" id="CHEBI:60033"/>
        <dbReference type="ChEBI" id="CHEBI:78435"/>
        <dbReference type="EC" id="2.4.99.28"/>
    </reaction>
</comment>
<dbReference type="SUPFAM" id="SSF53955">
    <property type="entry name" value="Lysozyme-like"/>
    <property type="match status" value="1"/>
</dbReference>
<dbReference type="EMBL" id="PEWD01000062">
    <property type="protein sequence ID" value="PIU68695.1"/>
    <property type="molecule type" value="Genomic_DNA"/>
</dbReference>
<evidence type="ECO:0000256" key="9">
    <source>
        <dbReference type="ARBA" id="ARBA00022984"/>
    </source>
</evidence>
<accession>A0A2M7AMT7</accession>
<dbReference type="PANTHER" id="PTHR32282:SF11">
    <property type="entry name" value="PENICILLIN-BINDING PROTEIN 1B"/>
    <property type="match status" value="1"/>
</dbReference>
<evidence type="ECO:0000256" key="13">
    <source>
        <dbReference type="ARBA" id="ARBA00044770"/>
    </source>
</evidence>
<keyword evidence="7" id="KW-0378">Hydrolase</keyword>
<dbReference type="GO" id="GO:0005886">
    <property type="term" value="C:plasma membrane"/>
    <property type="evidence" value="ECO:0007669"/>
    <property type="project" value="UniProtKB-SubCell"/>
</dbReference>
<dbReference type="Proteomes" id="UP000229916">
    <property type="component" value="Unassembled WGS sequence"/>
</dbReference>
<evidence type="ECO:0000256" key="8">
    <source>
        <dbReference type="ARBA" id="ARBA00022960"/>
    </source>
</evidence>
<dbReference type="Pfam" id="PF00912">
    <property type="entry name" value="Transgly"/>
    <property type="match status" value="1"/>
</dbReference>
<evidence type="ECO:0000256" key="12">
    <source>
        <dbReference type="ARBA" id="ARBA00023316"/>
    </source>
</evidence>
<feature type="domain" description="Glycosyl transferase family 51" evidence="17">
    <location>
        <begin position="73"/>
        <end position="237"/>
    </location>
</feature>
<feature type="domain" description="Penicillin-binding protein transpeptidase" evidence="16">
    <location>
        <begin position="324"/>
        <end position="605"/>
    </location>
</feature>
<reference evidence="19" key="1">
    <citation type="submission" date="2017-09" db="EMBL/GenBank/DDBJ databases">
        <title>Depth-based differentiation of microbial function through sediment-hosted aquifers and enrichment of novel symbionts in the deep terrestrial subsurface.</title>
        <authorList>
            <person name="Probst A.J."/>
            <person name="Ladd B."/>
            <person name="Jarett J.K."/>
            <person name="Geller-Mcgrath D.E."/>
            <person name="Sieber C.M.K."/>
            <person name="Emerson J.B."/>
            <person name="Anantharaman K."/>
            <person name="Thomas B.C."/>
            <person name="Malmstrom R."/>
            <person name="Stieglmeier M."/>
            <person name="Klingl A."/>
            <person name="Woyke T."/>
            <person name="Ryan C.M."/>
            <person name="Banfield J.F."/>
        </authorList>
    </citation>
    <scope>NUCLEOTIDE SEQUENCE [LARGE SCALE GENOMIC DNA]</scope>
</reference>
<dbReference type="InterPro" id="IPR012338">
    <property type="entry name" value="Beta-lactam/transpept-like"/>
</dbReference>
<dbReference type="InterPro" id="IPR036950">
    <property type="entry name" value="PBP_transglycosylase"/>
</dbReference>
<keyword evidence="3" id="KW-0121">Carboxypeptidase</keyword>
<dbReference type="InterPro" id="IPR001460">
    <property type="entry name" value="PCN-bd_Tpept"/>
</dbReference>
<comment type="subcellular location">
    <subcellularLocation>
        <location evidence="1">Cell membrane</location>
    </subcellularLocation>
</comment>
<keyword evidence="4" id="KW-0645">Protease</keyword>
<dbReference type="SUPFAM" id="SSF56601">
    <property type="entry name" value="beta-lactamase/transpeptidase-like"/>
    <property type="match status" value="1"/>
</dbReference>
<dbReference type="InterPro" id="IPR013783">
    <property type="entry name" value="Ig-like_fold"/>
</dbReference>
<gene>
    <name evidence="18" type="ORF">COS81_02950</name>
</gene>
<keyword evidence="9" id="KW-0573">Peptidoglycan synthesis</keyword>
<dbReference type="GO" id="GO:0008658">
    <property type="term" value="F:penicillin binding"/>
    <property type="evidence" value="ECO:0007669"/>
    <property type="project" value="InterPro"/>
</dbReference>
<evidence type="ECO:0000313" key="18">
    <source>
        <dbReference type="EMBL" id="PIU68695.1"/>
    </source>
</evidence>
<keyword evidence="8" id="KW-0133">Cell shape</keyword>
<keyword evidence="2" id="KW-1003">Cell membrane</keyword>
<evidence type="ECO:0000256" key="1">
    <source>
        <dbReference type="ARBA" id="ARBA00004236"/>
    </source>
</evidence>
<evidence type="ECO:0000256" key="14">
    <source>
        <dbReference type="ARBA" id="ARBA00049902"/>
    </source>
</evidence>
<evidence type="ECO:0000259" key="17">
    <source>
        <dbReference type="Pfam" id="PF00912"/>
    </source>
</evidence>
<keyword evidence="11" id="KW-0511">Multifunctional enzyme</keyword>
<dbReference type="GO" id="GO:0008360">
    <property type="term" value="P:regulation of cell shape"/>
    <property type="evidence" value="ECO:0007669"/>
    <property type="project" value="UniProtKB-KW"/>
</dbReference>
<evidence type="ECO:0000256" key="5">
    <source>
        <dbReference type="ARBA" id="ARBA00022676"/>
    </source>
</evidence>
<dbReference type="InterPro" id="IPR050396">
    <property type="entry name" value="Glycosyltr_51/Transpeptidase"/>
</dbReference>
<keyword evidence="10 15" id="KW-0472">Membrane</keyword>
<evidence type="ECO:0000259" key="16">
    <source>
        <dbReference type="Pfam" id="PF00905"/>
    </source>
</evidence>
<evidence type="ECO:0000256" key="4">
    <source>
        <dbReference type="ARBA" id="ARBA00022670"/>
    </source>
</evidence>
<keyword evidence="6" id="KW-0808">Transferase</keyword>
<evidence type="ECO:0000256" key="10">
    <source>
        <dbReference type="ARBA" id="ARBA00023136"/>
    </source>
</evidence>
<keyword evidence="15" id="KW-1133">Transmembrane helix</keyword>
<dbReference type="Gene3D" id="1.10.3810.10">
    <property type="entry name" value="Biosynthetic peptidoglycan transglycosylase-like"/>
    <property type="match status" value="1"/>
</dbReference>
<keyword evidence="5" id="KW-0328">Glycosyltransferase</keyword>
<dbReference type="GO" id="GO:0030288">
    <property type="term" value="C:outer membrane-bounded periplasmic space"/>
    <property type="evidence" value="ECO:0007669"/>
    <property type="project" value="TreeGrafter"/>
</dbReference>
<evidence type="ECO:0000256" key="2">
    <source>
        <dbReference type="ARBA" id="ARBA00022475"/>
    </source>
</evidence>
<keyword evidence="12" id="KW-0961">Cell wall biogenesis/degradation</keyword>
<dbReference type="PANTHER" id="PTHR32282">
    <property type="entry name" value="BINDING PROTEIN TRANSPEPTIDASE, PUTATIVE-RELATED"/>
    <property type="match status" value="1"/>
</dbReference>
<evidence type="ECO:0000313" key="19">
    <source>
        <dbReference type="Proteomes" id="UP000229916"/>
    </source>
</evidence>
<evidence type="ECO:0000256" key="15">
    <source>
        <dbReference type="SAM" id="Phobius"/>
    </source>
</evidence>
<protein>
    <recommendedName>
        <fullName evidence="13">peptidoglycan glycosyltransferase</fullName>
        <ecNumber evidence="13">2.4.99.28</ecNumber>
    </recommendedName>
</protein>
<evidence type="ECO:0000256" key="7">
    <source>
        <dbReference type="ARBA" id="ARBA00022801"/>
    </source>
</evidence>
<name>A0A2M7AMT7_UNCKA</name>
<dbReference type="GO" id="GO:0006508">
    <property type="term" value="P:proteolysis"/>
    <property type="evidence" value="ECO:0007669"/>
    <property type="project" value="UniProtKB-KW"/>
</dbReference>
<dbReference type="GO" id="GO:0004180">
    <property type="term" value="F:carboxypeptidase activity"/>
    <property type="evidence" value="ECO:0007669"/>
    <property type="project" value="UniProtKB-KW"/>
</dbReference>
<organism evidence="18 19">
    <name type="scientific">candidate division WWE3 bacterium CG06_land_8_20_14_3_00_42_16</name>
    <dbReference type="NCBI Taxonomy" id="1975083"/>
    <lineage>
        <taxon>Bacteria</taxon>
        <taxon>Katanobacteria</taxon>
    </lineage>
</organism>
<feature type="transmembrane region" description="Helical" evidence="15">
    <location>
        <begin position="27"/>
        <end position="45"/>
    </location>
</feature>
<keyword evidence="15" id="KW-0812">Transmembrane</keyword>
<dbReference type="GO" id="GO:0008955">
    <property type="term" value="F:peptidoglycan glycosyltransferase activity"/>
    <property type="evidence" value="ECO:0007669"/>
    <property type="project" value="UniProtKB-EC"/>
</dbReference>
<dbReference type="InterPro" id="IPR023346">
    <property type="entry name" value="Lysozyme-like_dom_sf"/>
</dbReference>
<dbReference type="Gene3D" id="2.60.40.10">
    <property type="entry name" value="Immunoglobulins"/>
    <property type="match status" value="1"/>
</dbReference>
<dbReference type="GO" id="GO:0009252">
    <property type="term" value="P:peptidoglycan biosynthetic process"/>
    <property type="evidence" value="ECO:0007669"/>
    <property type="project" value="UniProtKB-KW"/>
</dbReference>
<proteinExistence type="predicted"/>
<sequence>MPNSHQSTIQPIKTQPLLVNKIIRKRLILVVCLILVVFVGILILTNSRLQPFGTVKVWDKNGTLLFESDNGVGRKETVSFEEIPPNFINAVVAAEDDTFWSNPGVDFSAILRSGYQFLASGKVLSGASTVTQQVARASIIAPRASAPRTVSRKIREILTALFLTIRYPKNEILRLYCSDMYFGKMSYGINSAARSYFDKNSTNLSLSETTFLAGKLAYPDSDDTKAQERQRYVLDRMVEMGFITISQRNDALNETLVFRDGTEKLLAPHFIQHVLDEYKNMGISVTDGVNIYTSLDYQLFAESERIAQRHIGNLSDEHHMTNAAIVILNNRTGEILSMVGGVNYGNEKYSGSVNMATALRQPGSALKPITYAAAFTKGYTPATLLFDVKKVFITRKGEGYAPNNYDGRFHGLVLAREALASSFNVPAVEMLEKVGIEPFLKTAQDLGITTLTETDRYDLSLTLGGGEVTLLDLTNAYASFGREGEFIPVHAIVKITSDNGKTIYEYKKPSPKIALGEKSRQVAYLISDILSDPKARIPSFGEKNPLVLKWPAAVKTGTTTDWHDIWTIGYTPSFSVGVWAGNNDNAPMVSISGIEGAAPIWNETMTELLKTRPQEDFVRPLGISDALICKLSGLADDGLCPEKITEHFIEGTKPQGISSLHKTVSIDVRNGLLAGENCDGKYVENRLMVDYPAETHSWALAENMPLIPATYSPYCPSEAHSKEEPYLTIINPREKAVFETAPKLVANEALQCEVSFSASIESVVWHLGDVVLGESKIPPFTYALTLKTGEYILKAVGMTTSGEKVESHAIHFSVFEYKADQ</sequence>